<accession>A0AAW9MTE5</accession>
<reference evidence="1 2" key="1">
    <citation type="submission" date="2024-01" db="EMBL/GenBank/DDBJ databases">
        <title>Complete genome sequence of Citroniella saccharovorans strain M6.X9, isolated from human fecal sample.</title>
        <authorList>
            <person name="Cheng G."/>
            <person name="Westerholm M."/>
            <person name="Schnurer A."/>
        </authorList>
    </citation>
    <scope>NUCLEOTIDE SEQUENCE [LARGE SCALE GENOMIC DNA]</scope>
    <source>
        <strain evidence="1 2">DSM 29873</strain>
    </source>
</reference>
<name>A0AAW9MTE5_9FIRM</name>
<organism evidence="1 2">
    <name type="scientific">Citroniella saccharovorans</name>
    <dbReference type="NCBI Taxonomy" id="2053367"/>
    <lineage>
        <taxon>Bacteria</taxon>
        <taxon>Bacillati</taxon>
        <taxon>Bacillota</taxon>
        <taxon>Tissierellia</taxon>
        <taxon>Tissierellales</taxon>
        <taxon>Peptoniphilaceae</taxon>
        <taxon>Citroniella</taxon>
    </lineage>
</organism>
<dbReference type="Proteomes" id="UP001357733">
    <property type="component" value="Unassembled WGS sequence"/>
</dbReference>
<dbReference type="EMBL" id="JAYKOT010000003">
    <property type="protein sequence ID" value="MEB3429446.1"/>
    <property type="molecule type" value="Genomic_DNA"/>
</dbReference>
<evidence type="ECO:0008006" key="3">
    <source>
        <dbReference type="Google" id="ProtNLM"/>
    </source>
</evidence>
<dbReference type="RefSeq" id="WP_324619635.1">
    <property type="nucleotide sequence ID" value="NZ_JAYKOT010000003.1"/>
</dbReference>
<dbReference type="PROSITE" id="PS51257">
    <property type="entry name" value="PROKAR_LIPOPROTEIN"/>
    <property type="match status" value="1"/>
</dbReference>
<sequence>MKIKKIILFFIFTILFVSCNKNKLSAEDTVKVFLKEKYYGTNKDTGKVEIDDKLNKFFQYTEDGKGYRLDKFEILDKYENDDYINFLIEHGISNLSGSGSITISRILLKKDADSYIVENMINSGTDSMPIYKNSYDEDKLIKLVRESLNEVTDKNSVIFINDKHFTEVDDDDIREEMKKYMGNIYGLIGFYSKSKDDERSEILLDILKCNDYKNRNE</sequence>
<comment type="caution">
    <text evidence="1">The sequence shown here is derived from an EMBL/GenBank/DDBJ whole genome shotgun (WGS) entry which is preliminary data.</text>
</comment>
<evidence type="ECO:0000313" key="1">
    <source>
        <dbReference type="EMBL" id="MEB3429446.1"/>
    </source>
</evidence>
<proteinExistence type="predicted"/>
<dbReference type="AlphaFoldDB" id="A0AAW9MTE5"/>
<evidence type="ECO:0000313" key="2">
    <source>
        <dbReference type="Proteomes" id="UP001357733"/>
    </source>
</evidence>
<keyword evidence="2" id="KW-1185">Reference proteome</keyword>
<gene>
    <name evidence="1" type="ORF">VLK81_05370</name>
</gene>
<protein>
    <recommendedName>
        <fullName evidence="3">Lipoprotein</fullName>
    </recommendedName>
</protein>